<keyword evidence="6" id="KW-1185">Reference proteome</keyword>
<gene>
    <name evidence="5" type="ORF">PILCRDRAFT_815577</name>
</gene>
<reference evidence="5 6" key="1">
    <citation type="submission" date="2014-04" db="EMBL/GenBank/DDBJ databases">
        <authorList>
            <consortium name="DOE Joint Genome Institute"/>
            <person name="Kuo A."/>
            <person name="Tarkka M."/>
            <person name="Buscot F."/>
            <person name="Kohler A."/>
            <person name="Nagy L.G."/>
            <person name="Floudas D."/>
            <person name="Copeland A."/>
            <person name="Barry K.W."/>
            <person name="Cichocki N."/>
            <person name="Veneault-Fourrey C."/>
            <person name="LaButti K."/>
            <person name="Lindquist E.A."/>
            <person name="Lipzen A."/>
            <person name="Lundell T."/>
            <person name="Morin E."/>
            <person name="Murat C."/>
            <person name="Sun H."/>
            <person name="Tunlid A."/>
            <person name="Henrissat B."/>
            <person name="Grigoriev I.V."/>
            <person name="Hibbett D.S."/>
            <person name="Martin F."/>
            <person name="Nordberg H.P."/>
            <person name="Cantor M.N."/>
            <person name="Hua S.X."/>
        </authorList>
    </citation>
    <scope>NUCLEOTIDE SEQUENCE [LARGE SCALE GENOMIC DNA]</scope>
    <source>
        <strain evidence="5 6">F 1598</strain>
    </source>
</reference>
<feature type="region of interest" description="Disordered" evidence="3">
    <location>
        <begin position="194"/>
        <end position="237"/>
    </location>
</feature>
<dbReference type="SUPFAM" id="SSF57889">
    <property type="entry name" value="Cysteine-rich domain"/>
    <property type="match status" value="1"/>
</dbReference>
<dbReference type="STRING" id="765440.A0A0C3CBT6"/>
<evidence type="ECO:0000259" key="4">
    <source>
        <dbReference type="PROSITE" id="PS50081"/>
    </source>
</evidence>
<reference evidence="6" key="2">
    <citation type="submission" date="2015-01" db="EMBL/GenBank/DDBJ databases">
        <title>Evolutionary Origins and Diversification of the Mycorrhizal Mutualists.</title>
        <authorList>
            <consortium name="DOE Joint Genome Institute"/>
            <consortium name="Mycorrhizal Genomics Consortium"/>
            <person name="Kohler A."/>
            <person name="Kuo A."/>
            <person name="Nagy L.G."/>
            <person name="Floudas D."/>
            <person name="Copeland A."/>
            <person name="Barry K.W."/>
            <person name="Cichocki N."/>
            <person name="Veneault-Fourrey C."/>
            <person name="LaButti K."/>
            <person name="Lindquist E.A."/>
            <person name="Lipzen A."/>
            <person name="Lundell T."/>
            <person name="Morin E."/>
            <person name="Murat C."/>
            <person name="Riley R."/>
            <person name="Ohm R."/>
            <person name="Sun H."/>
            <person name="Tunlid A."/>
            <person name="Henrissat B."/>
            <person name="Grigoriev I.V."/>
            <person name="Hibbett D.S."/>
            <person name="Martin F."/>
        </authorList>
    </citation>
    <scope>NUCLEOTIDE SEQUENCE [LARGE SCALE GENOMIC DNA]</scope>
    <source>
        <strain evidence="6">F 1598</strain>
    </source>
</reference>
<dbReference type="Gene3D" id="3.30.60.20">
    <property type="match status" value="1"/>
</dbReference>
<evidence type="ECO:0000256" key="1">
    <source>
        <dbReference type="ARBA" id="ARBA00022723"/>
    </source>
</evidence>
<dbReference type="InParanoid" id="A0A0C3CBT6"/>
<evidence type="ECO:0000313" key="5">
    <source>
        <dbReference type="EMBL" id="KIM87117.1"/>
    </source>
</evidence>
<evidence type="ECO:0000313" key="6">
    <source>
        <dbReference type="Proteomes" id="UP000054166"/>
    </source>
</evidence>
<accession>A0A0C3CBT6</accession>
<evidence type="ECO:0000256" key="2">
    <source>
        <dbReference type="ARBA" id="ARBA00022833"/>
    </source>
</evidence>
<dbReference type="CDD" id="cd00029">
    <property type="entry name" value="C1"/>
    <property type="match status" value="1"/>
</dbReference>
<dbReference type="InterPro" id="IPR002219">
    <property type="entry name" value="PKC_DAG/PE"/>
</dbReference>
<organism evidence="5 6">
    <name type="scientific">Piloderma croceum (strain F 1598)</name>
    <dbReference type="NCBI Taxonomy" id="765440"/>
    <lineage>
        <taxon>Eukaryota</taxon>
        <taxon>Fungi</taxon>
        <taxon>Dikarya</taxon>
        <taxon>Basidiomycota</taxon>
        <taxon>Agaricomycotina</taxon>
        <taxon>Agaricomycetes</taxon>
        <taxon>Agaricomycetidae</taxon>
        <taxon>Atheliales</taxon>
        <taxon>Atheliaceae</taxon>
        <taxon>Piloderma</taxon>
    </lineage>
</organism>
<dbReference type="SMART" id="SM00109">
    <property type="entry name" value="C1"/>
    <property type="match status" value="1"/>
</dbReference>
<evidence type="ECO:0000256" key="3">
    <source>
        <dbReference type="SAM" id="MobiDB-lite"/>
    </source>
</evidence>
<dbReference type="Proteomes" id="UP000054166">
    <property type="component" value="Unassembled WGS sequence"/>
</dbReference>
<keyword evidence="1" id="KW-0479">Metal-binding</keyword>
<keyword evidence="2" id="KW-0862">Zinc</keyword>
<feature type="region of interest" description="Disordered" evidence="3">
    <location>
        <begin position="133"/>
        <end position="160"/>
    </location>
</feature>
<dbReference type="EMBL" id="KN832980">
    <property type="protein sequence ID" value="KIM87117.1"/>
    <property type="molecule type" value="Genomic_DNA"/>
</dbReference>
<dbReference type="GO" id="GO:0046872">
    <property type="term" value="F:metal ion binding"/>
    <property type="evidence" value="ECO:0007669"/>
    <property type="project" value="UniProtKB-KW"/>
</dbReference>
<dbReference type="PROSITE" id="PS50081">
    <property type="entry name" value="ZF_DAG_PE_2"/>
    <property type="match status" value="1"/>
</dbReference>
<dbReference type="Pfam" id="PF00130">
    <property type="entry name" value="C1_1"/>
    <property type="match status" value="1"/>
</dbReference>
<dbReference type="InterPro" id="IPR046349">
    <property type="entry name" value="C1-like_sf"/>
</dbReference>
<feature type="domain" description="Phorbol-ester/DAG-type" evidence="4">
    <location>
        <begin position="617"/>
        <end position="671"/>
    </location>
</feature>
<sequence>MNSSDQPFLGTPRVRIDSEDNFNYSDTSFAVELITPSPSRSGGHRPPNLPQLQIPTLVQETPPSPTYLAPSVSAPNTSKALSESRKLLAHLLGQLRTRPLPPPVFDPFKDIDGNLNDTKLADVVQTVRAAVKLKGGKRDERAQPPALQRDDSDEEDDTNKTFTTDATFSLMTQLRDVLLISRLQNWQIFHDSSASSERIKDRRGSGGRSPFRLRRNSLQVGGGRRSRSPSPARGGSVQAPELLSQCISVLASVVSEDCRFKISSPRPSRPPNALQAVVLDVALFLIHTQLHDPKVISQIAFALIPAFSTFHIEMQPRLLAFFEEGIIRDVLEDLSRIQGTGQIEASSAGDNIDAVKPPMVSIQIEGPKDDTSTASQAAPLWTAWSSLIPSSTVNLQSTKAPLQSMAVYYLASLVPPLLVAILESIDLASPSQPTLHRLCRLISLVATLKPDAYLDVLEVVAYHTAKARRSALCLLSTFWPNALGHVFISKPLPIFSYVDSLQRIGGTGPMLRRHVEHSYAHQFVPWRFAPASKPALFESSLQQACRSCSVAITGFGLLCPFCMCAVHFDCYDYPEGSFLSQYALASDPSTQKVAVHRFCLILSPRRDWDPQVVKKERHAFKAVNIFTLSLCFICRKPLWGCVIQGLKCSSCQQFVHSSCLSAASSADLPRCRSTRIDSSHMTIDSDTLRLSFFDHYRDILAIKNLNMRTYEEISVISAILWTQLQLLNNGVALGSVVIQAKKPTFPSPTQKDPDKWELHNVLDSCEHYLTSGRLPVSVATDEYLQESRRSAAEHNILFDWSHLAYISTAVKSSFEESKPIFASRDLLNVNPPQVPTDDTDEGRRHHFELVSLSHMRDVLGYELHLFSDATAGYLLTHLHHLGFFDRRDLHPVLFEGTFSNEDIACIFPIPQGLDLSTDVETLFAAIEGCLSDLDLSVNEQGLLLLVRRLWPNGMASEYALRRLARNLISWIFAEDANLAAILRDYLAQGRQLPGVRTALESLPWPSANSTRPTPTSTVNNGGDYVASRRALLNQYVARWLLAFHDQEFKVYANVLYEICTDLAGDASVHDELFLGKRETNAEKKRNTAYADSILRYIIKLCQTTVTFSVFDDLFLMWLETVSAMNLYHEPMPSLYRLFNRESEGGNRSSVLIDASLGPADAVGMAVVHSWRLVMKVASTDKDGWSRSLRWLCVFARSGVDIPVPTYMAFASLASKFEASLPECDLLVEAALSSTWLKSMGRQELQTMFSALHSRLTPQILDSLRSKVHHSEVFSFIRRSLATCLLLYGCERNSLLEVQMVTESEVNDLPSRRKINTRASMASDPIIIDLGLMNALERYVAANVEDVTCFVAKFLNKFVTDASLLEHYEVDNFILRNGRVLCACAWEFYDIQRPELSSVRSSFLLRILVVDSQPFQILMEDIFQPDGNWERRFLAVTRLFRIVLDVTSPFFHVEGRQWRSSVIEVFYRYFGAIWMDEREEIRLAVDTWSQTLLPAHFEAISLCWSESLANAPIPERVHLVSFLVQLHPHFPNWKVLSWDAIIETLLEDDYLQKHGGNDDGAAAAHLSMYGLSSKDDQALQALADPDMATLRVSIILLSLQMIEDKVTIDIFSLLKIKFHLAQVIGFSDVSIVPASSGHAFHVRLGDFCNMSEQGIPCVNQLPVVLDAGHPFDLAPSAVGGPYVEDDNPSSLLVGAIFVDVSLAILSFTTNLLSLPILTIKSMLESLMIIIYKHDLDAKPLKHLHSSLLRAVRRAMELVSQDISYEIRQLALSAVQAYVKRWPTIRNVFVFDAIEHAAKLIVSLGHDGEDILVAQARSFLEASLTGFSVNGIFGILCKRPLNRDFFTVIKHLTDIHAKSMASSPESLRDVLLRDVILNIADNESKVCQIILDNINTYIQVVHHQGYTADLMQAVGFAWTNVARRFSDWPISFDPSSILLISSTILQHNKAHSRELLPSIETVLRVALTRFNVSTECLSRMLHVTSTLFRKSLSRPGTAGQTQTNTIAMVVFEILAEGLRREGRVTPSTISSIIEAIMSEDNGYVPLAQTFHGTFLSSAEDGFFFLQNHTWLEVQSENDFAASVAVAKMILQAAQQKPDIILKQFTDTSERYVRQSLTVRTWNILAFAALCNPSDSWTSILFSHFSTFSFTYNVSLRGFGNSGTSPPETAQADINYAFNAIKLWLLLALKKFRLKGVSPNKEKDPAVLEDNEDAATRMVWNELWPSFALLVDSFEPEARTSLAGLTWSSVADLILFVRQSRSDIAQEASSHIALLSRLQRWSVGDTATSNRLNRALRSMSEPPADVPMEVLISQIGKSIIAEEKLVVLEAKSREAPAGKIVQDRTRRDVRLPT</sequence>
<proteinExistence type="predicted"/>
<name>A0A0C3CBT6_PILCF</name>
<protein>
    <recommendedName>
        <fullName evidence="4">Phorbol-ester/DAG-type domain-containing protein</fullName>
    </recommendedName>
</protein>
<dbReference type="OrthoDB" id="6270916at2759"/>
<dbReference type="HOGENOM" id="CLU_001302_0_0_1"/>